<feature type="transmembrane region" description="Helical" evidence="6">
    <location>
        <begin position="177"/>
        <end position="199"/>
    </location>
</feature>
<evidence type="ECO:0000259" key="7">
    <source>
        <dbReference type="Pfam" id="PF00892"/>
    </source>
</evidence>
<dbReference type="PANTHER" id="PTHR22911">
    <property type="entry name" value="ACYL-MALONYL CONDENSING ENZYME-RELATED"/>
    <property type="match status" value="1"/>
</dbReference>
<dbReference type="GO" id="GO:0016020">
    <property type="term" value="C:membrane"/>
    <property type="evidence" value="ECO:0007669"/>
    <property type="project" value="UniProtKB-SubCell"/>
</dbReference>
<evidence type="ECO:0000256" key="4">
    <source>
        <dbReference type="ARBA" id="ARBA00022989"/>
    </source>
</evidence>
<evidence type="ECO:0000313" key="8">
    <source>
        <dbReference type="EMBL" id="SIS93890.1"/>
    </source>
</evidence>
<sequence length="303" mass="31817">MDNLRGITLMVVAMAAFAVEDAFIKLAARDLPTGQILIVIGLAGGAVFATMARRAGIRLITPALWRGPILIRNAAEIVGTIGFVTAITTIPLSTASAIAQAMPLVITMGAALIFAEPVGWRRWTAILVGLSGVLIIIRPGLDVFDPNALWAVLAVFALAARDLAARAVPASVSHLQLAAYGFASLVPTGLILLPFAAVPPALPDARLAGLLCGAVLFGMLAYYAITFASRTGDVSVVTPFRFSRMLFALIIGMTVFGERPDMLTYLGATLIIATGGYTFLRERRLGRMRRPAPAAPGPVPPGT</sequence>
<accession>A0A1N7N6D2</accession>
<feature type="transmembrane region" description="Helical" evidence="6">
    <location>
        <begin position="34"/>
        <end position="52"/>
    </location>
</feature>
<dbReference type="Gene3D" id="1.10.3730.20">
    <property type="match status" value="1"/>
</dbReference>
<feature type="transmembrane region" description="Helical" evidence="6">
    <location>
        <begin position="147"/>
        <end position="165"/>
    </location>
</feature>
<evidence type="ECO:0000256" key="1">
    <source>
        <dbReference type="ARBA" id="ARBA00004141"/>
    </source>
</evidence>
<evidence type="ECO:0000256" key="2">
    <source>
        <dbReference type="ARBA" id="ARBA00009853"/>
    </source>
</evidence>
<dbReference type="InterPro" id="IPR037185">
    <property type="entry name" value="EmrE-like"/>
</dbReference>
<comment type="subcellular location">
    <subcellularLocation>
        <location evidence="1">Membrane</location>
        <topology evidence="1">Multi-pass membrane protein</topology>
    </subcellularLocation>
</comment>
<feature type="transmembrane region" description="Helical" evidence="6">
    <location>
        <begin position="73"/>
        <end position="92"/>
    </location>
</feature>
<feature type="transmembrane region" description="Helical" evidence="6">
    <location>
        <begin position="7"/>
        <end position="28"/>
    </location>
</feature>
<dbReference type="OrthoDB" id="7165334at2"/>
<feature type="transmembrane region" description="Helical" evidence="6">
    <location>
        <begin position="205"/>
        <end position="225"/>
    </location>
</feature>
<proteinExistence type="inferred from homology"/>
<organism evidence="8 9">
    <name type="scientific">Roseivivax lentus</name>
    <dbReference type="NCBI Taxonomy" id="633194"/>
    <lineage>
        <taxon>Bacteria</taxon>
        <taxon>Pseudomonadati</taxon>
        <taxon>Pseudomonadota</taxon>
        <taxon>Alphaproteobacteria</taxon>
        <taxon>Rhodobacterales</taxon>
        <taxon>Roseobacteraceae</taxon>
        <taxon>Roseivivax</taxon>
    </lineage>
</organism>
<reference evidence="9" key="1">
    <citation type="submission" date="2017-01" db="EMBL/GenBank/DDBJ databases">
        <authorList>
            <person name="Varghese N."/>
            <person name="Submissions S."/>
        </authorList>
    </citation>
    <scope>NUCLEOTIDE SEQUENCE [LARGE SCALE GENOMIC DNA]</scope>
    <source>
        <strain evidence="9">DSM 29430</strain>
    </source>
</reference>
<protein>
    <submittedName>
        <fullName evidence="8">Permease of the drug/metabolite transporter (DMT) superfamily</fullName>
    </submittedName>
</protein>
<evidence type="ECO:0000313" key="9">
    <source>
        <dbReference type="Proteomes" id="UP000186684"/>
    </source>
</evidence>
<dbReference type="Proteomes" id="UP000186684">
    <property type="component" value="Unassembled WGS sequence"/>
</dbReference>
<keyword evidence="5 6" id="KW-0472">Membrane</keyword>
<gene>
    <name evidence="8" type="ORF">SAMN05421759_10719</name>
</gene>
<feature type="domain" description="EamA" evidence="7">
    <location>
        <begin position="5"/>
        <end position="137"/>
    </location>
</feature>
<dbReference type="Pfam" id="PF00892">
    <property type="entry name" value="EamA"/>
    <property type="match status" value="2"/>
</dbReference>
<dbReference type="EMBL" id="FTOQ01000007">
    <property type="protein sequence ID" value="SIS93890.1"/>
    <property type="molecule type" value="Genomic_DNA"/>
</dbReference>
<dbReference type="RefSeq" id="WP_076448369.1">
    <property type="nucleotide sequence ID" value="NZ_FTOQ01000007.1"/>
</dbReference>
<feature type="transmembrane region" description="Helical" evidence="6">
    <location>
        <begin position="122"/>
        <end position="141"/>
    </location>
</feature>
<evidence type="ECO:0000256" key="3">
    <source>
        <dbReference type="ARBA" id="ARBA00022692"/>
    </source>
</evidence>
<keyword evidence="3 6" id="KW-0812">Transmembrane</keyword>
<dbReference type="AlphaFoldDB" id="A0A1N7N6D2"/>
<evidence type="ECO:0000256" key="5">
    <source>
        <dbReference type="ARBA" id="ARBA00023136"/>
    </source>
</evidence>
<evidence type="ECO:0000256" key="6">
    <source>
        <dbReference type="SAM" id="Phobius"/>
    </source>
</evidence>
<dbReference type="PANTHER" id="PTHR22911:SF6">
    <property type="entry name" value="SOLUTE CARRIER FAMILY 35 MEMBER G1"/>
    <property type="match status" value="1"/>
</dbReference>
<keyword evidence="9" id="KW-1185">Reference proteome</keyword>
<dbReference type="InterPro" id="IPR000620">
    <property type="entry name" value="EamA_dom"/>
</dbReference>
<feature type="domain" description="EamA" evidence="7">
    <location>
        <begin position="148"/>
        <end position="273"/>
    </location>
</feature>
<keyword evidence="4 6" id="KW-1133">Transmembrane helix</keyword>
<dbReference type="SUPFAM" id="SSF103481">
    <property type="entry name" value="Multidrug resistance efflux transporter EmrE"/>
    <property type="match status" value="2"/>
</dbReference>
<comment type="similarity">
    <text evidence="2">Belongs to the drug/metabolite transporter (DMT) superfamily. 10 TMS drug/metabolite exporter (DME) (TC 2.A.7.3) family.</text>
</comment>
<feature type="transmembrane region" description="Helical" evidence="6">
    <location>
        <begin position="262"/>
        <end position="280"/>
    </location>
</feature>
<name>A0A1N7N6D2_9RHOB</name>